<keyword evidence="2" id="KW-1185">Reference proteome</keyword>
<dbReference type="EMBL" id="BIXY01000104">
    <property type="protein sequence ID" value="GCF11310.1"/>
    <property type="molecule type" value="Genomic_DNA"/>
</dbReference>
<gene>
    <name evidence="1" type="ORF">KDI_48740</name>
</gene>
<dbReference type="AlphaFoldDB" id="A0A5A5TI87"/>
<evidence type="ECO:0000313" key="1">
    <source>
        <dbReference type="EMBL" id="GCF11310.1"/>
    </source>
</evidence>
<reference evidence="1 2" key="1">
    <citation type="submission" date="2019-01" db="EMBL/GenBank/DDBJ databases">
        <title>Draft genome sequence of Dictyobacter sp. Uno17.</title>
        <authorList>
            <person name="Wang C.M."/>
            <person name="Zheng Y."/>
            <person name="Sakai Y."/>
            <person name="Abe K."/>
            <person name="Yokota A."/>
            <person name="Yabe S."/>
        </authorList>
    </citation>
    <scope>NUCLEOTIDE SEQUENCE [LARGE SCALE GENOMIC DNA]</scope>
    <source>
        <strain evidence="1 2">Uno17</strain>
    </source>
</reference>
<dbReference type="Proteomes" id="UP000322530">
    <property type="component" value="Unassembled WGS sequence"/>
</dbReference>
<organism evidence="1 2">
    <name type="scientific">Dictyobacter arantiisoli</name>
    <dbReference type="NCBI Taxonomy" id="2014874"/>
    <lineage>
        <taxon>Bacteria</taxon>
        <taxon>Bacillati</taxon>
        <taxon>Chloroflexota</taxon>
        <taxon>Ktedonobacteria</taxon>
        <taxon>Ktedonobacterales</taxon>
        <taxon>Dictyobacteraceae</taxon>
        <taxon>Dictyobacter</taxon>
    </lineage>
</organism>
<name>A0A5A5TI87_9CHLR</name>
<evidence type="ECO:0000313" key="2">
    <source>
        <dbReference type="Proteomes" id="UP000322530"/>
    </source>
</evidence>
<sequence>MIVHEGECGDYIMVNWWFEQDIVHIMSMGHQKDTVVICTITGCREQSFVSGNWRYAGLNAMPESKPSSAILSIPIWMPTCSEDSMQMSDQDE</sequence>
<protein>
    <submittedName>
        <fullName evidence="1">Uncharacterized protein</fullName>
    </submittedName>
</protein>
<comment type="caution">
    <text evidence="1">The sequence shown here is derived from an EMBL/GenBank/DDBJ whole genome shotgun (WGS) entry which is preliminary data.</text>
</comment>
<proteinExistence type="predicted"/>
<accession>A0A5A5TI87</accession>